<dbReference type="EMBL" id="KK208794">
    <property type="protein sequence ID" value="EZF76083.1"/>
    <property type="molecule type" value="Genomic_DNA"/>
</dbReference>
<feature type="non-terminal residue" evidence="1">
    <location>
        <position position="205"/>
    </location>
</feature>
<proteinExistence type="predicted"/>
<evidence type="ECO:0000313" key="1">
    <source>
        <dbReference type="EMBL" id="EZF76083.1"/>
    </source>
</evidence>
<dbReference type="AlphaFoldDB" id="A0A022Y0K8"/>
<evidence type="ECO:0000313" key="2">
    <source>
        <dbReference type="Proteomes" id="UP000023623"/>
    </source>
</evidence>
<dbReference type="Proteomes" id="UP000023623">
    <property type="component" value="Unassembled WGS sequence"/>
</dbReference>
<reference evidence="1 2" key="1">
    <citation type="submission" date="2014-02" db="EMBL/GenBank/DDBJ databases">
        <title>The Genome Sequence of Trichophyton rubrum (morphotype soudanense) CBS 452.61.</title>
        <authorList>
            <consortium name="The Broad Institute Genomics Platform"/>
            <person name="Cuomo C.A."/>
            <person name="White T.C."/>
            <person name="Graser Y."/>
            <person name="Martinez-Rossi N."/>
            <person name="Heitman J."/>
            <person name="Young S.K."/>
            <person name="Zeng Q."/>
            <person name="Gargeya S."/>
            <person name="Abouelleil A."/>
            <person name="Alvarado L."/>
            <person name="Chapman S.B."/>
            <person name="Gainer-Dewar J."/>
            <person name="Goldberg J."/>
            <person name="Griggs A."/>
            <person name="Gujja S."/>
            <person name="Hansen M."/>
            <person name="Howarth C."/>
            <person name="Imamovic A."/>
            <person name="Larimer J."/>
            <person name="Martinez D."/>
            <person name="Murphy C."/>
            <person name="Pearson M.D."/>
            <person name="Persinoti G."/>
            <person name="Poon T."/>
            <person name="Priest M."/>
            <person name="Roberts A.D."/>
            <person name="Saif S."/>
            <person name="Shea T.D."/>
            <person name="Sykes S.N."/>
            <person name="Wortman J."/>
            <person name="Nusbaum C."/>
            <person name="Birren B."/>
        </authorList>
    </citation>
    <scope>NUCLEOTIDE SEQUENCE [LARGE SCALE GENOMIC DNA]</scope>
    <source>
        <strain evidence="1 2">CBS 452.61</strain>
    </source>
</reference>
<keyword evidence="2" id="KW-1185">Reference proteome</keyword>
<accession>A0A022Y0K8</accession>
<sequence>MKKKTRTACATIQRWMYEEPAAWQDPMGCTADSQLPEWQLQVPSGAGRPPTLISTRPEGPASLAGISLCYGDSVSFQGRRGSLISVGMPPWSMATPERHLFSRLSLRDAAYLVLGLTTANPKRQSSSKISTTLSGQAANASLMLREHRGKSCSPLAYWGTTQLKICFRIDQGPTHNCRPARFVVFTSAHNTRYPPPPPAPRPVTS</sequence>
<dbReference type="HOGENOM" id="CLU_1355528_0_0_1"/>
<name>A0A022Y0K8_TRISD</name>
<protein>
    <submittedName>
        <fullName evidence="1">Uncharacterized protein</fullName>
    </submittedName>
</protein>
<organism evidence="1 2">
    <name type="scientific">Trichophyton soudanense CBS 452.61</name>
    <dbReference type="NCBI Taxonomy" id="1215331"/>
    <lineage>
        <taxon>Eukaryota</taxon>
        <taxon>Fungi</taxon>
        <taxon>Dikarya</taxon>
        <taxon>Ascomycota</taxon>
        <taxon>Pezizomycotina</taxon>
        <taxon>Eurotiomycetes</taxon>
        <taxon>Eurotiomycetidae</taxon>
        <taxon>Onygenales</taxon>
        <taxon>Arthrodermataceae</taxon>
        <taxon>Trichophyton</taxon>
    </lineage>
</organism>
<gene>
    <name evidence="1" type="ORF">H105_02522</name>
</gene>